<evidence type="ECO:0000313" key="2">
    <source>
        <dbReference type="EMBL" id="EMD84664.1"/>
    </source>
</evidence>
<organism evidence="3 4">
    <name type="scientific">Cochliobolus heterostrophus (strain C5 / ATCC 48332 / race O)</name>
    <name type="common">Southern corn leaf blight fungus</name>
    <name type="synonym">Bipolaris maydis</name>
    <dbReference type="NCBI Taxonomy" id="701091"/>
    <lineage>
        <taxon>Eukaryota</taxon>
        <taxon>Fungi</taxon>
        <taxon>Dikarya</taxon>
        <taxon>Ascomycota</taxon>
        <taxon>Pezizomycotina</taxon>
        <taxon>Dothideomycetes</taxon>
        <taxon>Pleosporomycetidae</taxon>
        <taxon>Pleosporales</taxon>
        <taxon>Pleosporineae</taxon>
        <taxon>Pleosporaceae</taxon>
        <taxon>Bipolaris</taxon>
    </lineage>
</organism>
<feature type="compositionally biased region" description="Basic and acidic residues" evidence="1">
    <location>
        <begin position="8"/>
        <end position="22"/>
    </location>
</feature>
<dbReference type="EMBL" id="KB445573">
    <property type="protein sequence ID" value="EMD93847.1"/>
    <property type="molecule type" value="Genomic_DNA"/>
</dbReference>
<dbReference type="HOGENOM" id="CLU_3106206_0_0_1"/>
<dbReference type="Proteomes" id="UP000016936">
    <property type="component" value="Unassembled WGS sequence"/>
</dbReference>
<reference evidence="3" key="2">
    <citation type="submission" date="2012-06" db="EMBL/GenBank/DDBJ databases">
        <title>Comparative genome structure, secondary metabolite and effector coding capacity across Cochliobolus pathogens.</title>
        <authorList>
            <consortium name="US DOE Joint Genome Institute (JGI-PGF)"/>
            <person name="Condon B.J."/>
            <person name="Leng Y."/>
            <person name="Wu D."/>
            <person name="Bushley K.E."/>
            <person name="Ohm R.A."/>
            <person name="Otillar R."/>
            <person name="Martin J."/>
            <person name="Schackwitz W."/>
            <person name="Grimwood J."/>
            <person name="MohdZainudin N."/>
            <person name="Xue C."/>
            <person name="Wang R."/>
            <person name="Dhillon B."/>
            <person name="Tu Z.J."/>
            <person name="Steffenson B.J."/>
            <person name="Salamov A."/>
            <person name="Sun H."/>
            <person name="Lowry S."/>
            <person name="LaButti K."/>
            <person name="Han J."/>
            <person name="Copeland A."/>
            <person name="Lindquist E."/>
            <person name="Lucas S."/>
            <person name="Barry K."/>
            <person name="Schmutz J."/>
            <person name="Baker S."/>
            <person name="Grigoriev I.V."/>
            <person name="Zhong S."/>
            <person name="Turgeon B.G."/>
        </authorList>
    </citation>
    <scope>NUCLEOTIDE SEQUENCE</scope>
    <source>
        <strain evidence="3">C5</strain>
    </source>
</reference>
<feature type="compositionally biased region" description="Basic and acidic residues" evidence="1">
    <location>
        <begin position="32"/>
        <end position="45"/>
    </location>
</feature>
<sequence>MQPTLQHAARENDNPGYRDDSPKGGGNVTSNKQKDSLPGYDDRKLGNHLGS</sequence>
<reference evidence="4" key="3">
    <citation type="journal article" date="2013" name="PLoS Genet.">
        <title>Comparative genome structure, secondary metabolite, and effector coding capacity across Cochliobolus pathogens.</title>
        <authorList>
            <person name="Condon B.J."/>
            <person name="Leng Y."/>
            <person name="Wu D."/>
            <person name="Bushley K.E."/>
            <person name="Ohm R.A."/>
            <person name="Otillar R."/>
            <person name="Martin J."/>
            <person name="Schackwitz W."/>
            <person name="Grimwood J."/>
            <person name="MohdZainudin N."/>
            <person name="Xue C."/>
            <person name="Wang R."/>
            <person name="Manning V.A."/>
            <person name="Dhillon B."/>
            <person name="Tu Z.J."/>
            <person name="Steffenson B.J."/>
            <person name="Salamov A."/>
            <person name="Sun H."/>
            <person name="Lowry S."/>
            <person name="LaButti K."/>
            <person name="Han J."/>
            <person name="Copeland A."/>
            <person name="Lindquist E."/>
            <person name="Barry K."/>
            <person name="Schmutz J."/>
            <person name="Baker S.E."/>
            <person name="Ciuffetti L.M."/>
            <person name="Grigoriev I.V."/>
            <person name="Zhong S."/>
            <person name="Turgeon B.G."/>
        </authorList>
    </citation>
    <scope>NUCLEOTIDE SEQUENCE [LARGE SCALE GENOMIC DNA]</scope>
    <source>
        <strain evidence="4">C5 / ATCC 48332 / race O</strain>
    </source>
</reference>
<proteinExistence type="predicted"/>
<reference evidence="3 4" key="1">
    <citation type="journal article" date="2012" name="PLoS Pathog.">
        <title>Diverse lifestyles and strategies of plant pathogenesis encoded in the genomes of eighteen Dothideomycetes fungi.</title>
        <authorList>
            <person name="Ohm R.A."/>
            <person name="Feau N."/>
            <person name="Henrissat B."/>
            <person name="Schoch C.L."/>
            <person name="Horwitz B.A."/>
            <person name="Barry K.W."/>
            <person name="Condon B.J."/>
            <person name="Copeland A.C."/>
            <person name="Dhillon B."/>
            <person name="Glaser F."/>
            <person name="Hesse C.N."/>
            <person name="Kosti I."/>
            <person name="LaButti K."/>
            <person name="Lindquist E.A."/>
            <person name="Lucas S."/>
            <person name="Salamov A.A."/>
            <person name="Bradshaw R.E."/>
            <person name="Ciuffetti L."/>
            <person name="Hamelin R.C."/>
            <person name="Kema G.H.J."/>
            <person name="Lawrence C."/>
            <person name="Scott J.A."/>
            <person name="Spatafora J.W."/>
            <person name="Turgeon B.G."/>
            <person name="de Wit P.J.G.M."/>
            <person name="Zhong S."/>
            <person name="Goodwin S.B."/>
            <person name="Grigoriev I.V."/>
        </authorList>
    </citation>
    <scope>NUCLEOTIDE SEQUENCE [LARGE SCALE GENOMIC DNA]</scope>
    <source>
        <strain evidence="3">C5</strain>
        <strain evidence="4">C5 / ATCC 48332 / race O</strain>
    </source>
</reference>
<protein>
    <submittedName>
        <fullName evidence="3">Uncharacterized protein</fullName>
    </submittedName>
</protein>
<gene>
    <name evidence="3" type="ORF">COCHEDRAFT_1020696</name>
    <name evidence="2" type="ORF">COCHEDRAFT_1024915</name>
</gene>
<accession>M2V1P9</accession>
<evidence type="ECO:0000313" key="4">
    <source>
        <dbReference type="Proteomes" id="UP000016936"/>
    </source>
</evidence>
<keyword evidence="4" id="KW-1185">Reference proteome</keyword>
<feature type="region of interest" description="Disordered" evidence="1">
    <location>
        <begin position="1"/>
        <end position="51"/>
    </location>
</feature>
<name>M2V1P9_COCH5</name>
<evidence type="ECO:0000313" key="3">
    <source>
        <dbReference type="EMBL" id="EMD93847.1"/>
    </source>
</evidence>
<dbReference type="EMBL" id="KB445633">
    <property type="protein sequence ID" value="EMD84664.1"/>
    <property type="molecule type" value="Genomic_DNA"/>
</dbReference>
<dbReference type="AlphaFoldDB" id="M2V1P9"/>
<evidence type="ECO:0000256" key="1">
    <source>
        <dbReference type="SAM" id="MobiDB-lite"/>
    </source>
</evidence>